<reference evidence="3" key="1">
    <citation type="submission" date="2015-07" db="EMBL/GenBank/DDBJ databases">
        <title>Near-Complete Genome Sequence of the Cellulolytic Bacterium Bacteroides (Pseudobacteroides) cellulosolvens ATCC 35603.</title>
        <authorList>
            <person name="Dassa B."/>
            <person name="Utturkar S.M."/>
            <person name="Klingeman D.M."/>
            <person name="Hurt R.A."/>
            <person name="Keller M."/>
            <person name="Xu J."/>
            <person name="Reddy Y.H.K."/>
            <person name="Borovok I."/>
            <person name="Grinberg I.R."/>
            <person name="Lamed R."/>
            <person name="Zhivin O."/>
            <person name="Bayer E.A."/>
            <person name="Brown S.D."/>
        </authorList>
    </citation>
    <scope>NUCLEOTIDE SEQUENCE [LARGE SCALE GENOMIC DNA]</scope>
    <source>
        <strain evidence="3">DSM 2933</strain>
    </source>
</reference>
<organism evidence="2 3">
    <name type="scientific">Pseudobacteroides cellulosolvens ATCC 35603 = DSM 2933</name>
    <dbReference type="NCBI Taxonomy" id="398512"/>
    <lineage>
        <taxon>Bacteria</taxon>
        <taxon>Bacillati</taxon>
        <taxon>Bacillota</taxon>
        <taxon>Clostridia</taxon>
        <taxon>Eubacteriales</taxon>
        <taxon>Oscillospiraceae</taxon>
        <taxon>Pseudobacteroides</taxon>
    </lineage>
</organism>
<dbReference type="Proteomes" id="UP000036923">
    <property type="component" value="Unassembled WGS sequence"/>
</dbReference>
<protein>
    <recommendedName>
        <fullName evidence="4">GIY-YIG domain-containing protein</fullName>
    </recommendedName>
</protein>
<comment type="caution">
    <text evidence="2">The sequence shown here is derived from an EMBL/GenBank/DDBJ whole genome shotgun (WGS) entry which is preliminary data.</text>
</comment>
<dbReference type="eggNOG" id="ENOG50340RE">
    <property type="taxonomic scope" value="Bacteria"/>
</dbReference>
<keyword evidence="3" id="KW-1185">Reference proteome</keyword>
<evidence type="ECO:0000313" key="3">
    <source>
        <dbReference type="Proteomes" id="UP000036923"/>
    </source>
</evidence>
<feature type="region of interest" description="Disordered" evidence="1">
    <location>
        <begin position="119"/>
        <end position="144"/>
    </location>
</feature>
<evidence type="ECO:0000313" key="2">
    <source>
        <dbReference type="EMBL" id="KNY26344.1"/>
    </source>
</evidence>
<evidence type="ECO:0000256" key="1">
    <source>
        <dbReference type="SAM" id="MobiDB-lite"/>
    </source>
</evidence>
<name>A0A0L6JKN2_9FIRM</name>
<gene>
    <name evidence="2" type="ORF">Bccel_1606</name>
</gene>
<dbReference type="STRING" id="398512.Bccel_1606"/>
<dbReference type="EMBL" id="LGTC01000001">
    <property type="protein sequence ID" value="KNY26344.1"/>
    <property type="molecule type" value="Genomic_DNA"/>
</dbReference>
<accession>A0A0L6JKN2</accession>
<feature type="compositionally biased region" description="Polar residues" evidence="1">
    <location>
        <begin position="126"/>
        <end position="144"/>
    </location>
</feature>
<proteinExistence type="predicted"/>
<sequence length="204" mass="23927">MNDKMKVVGNIYCAGVYGMRLKGSQEYIYVGSAIEINDALSRHNYYLKRGLYNNTNKQILQYYFDLEELIFEVIHESEHKKVKEMSFQEKENLHKALSVLEKFYIEMYRSSCCNTQNEVSKHSSNKDMSTTIKRQKVNSGSNNPNSKYKNKIIAEILWLKINGYKPKQIAEFYKDVNKGYISQIGITKWIHLEPIKPEFVEDIV</sequence>
<dbReference type="RefSeq" id="WP_036941498.1">
    <property type="nucleotide sequence ID" value="NZ_JQKC01000015.1"/>
</dbReference>
<dbReference type="AlphaFoldDB" id="A0A0L6JKN2"/>
<evidence type="ECO:0008006" key="4">
    <source>
        <dbReference type="Google" id="ProtNLM"/>
    </source>
</evidence>
<dbReference type="OrthoDB" id="2087564at2"/>